<sequence>QIPDVPQILVVPDWFWFICNSHFLTWLDSTFLSD</sequence>
<dbReference type="AlphaFoldDB" id="A0A1A8U074"/>
<organism evidence="1">
    <name type="scientific">Nothobranchius furzeri</name>
    <name type="common">Turquoise killifish</name>
    <dbReference type="NCBI Taxonomy" id="105023"/>
    <lineage>
        <taxon>Eukaryota</taxon>
        <taxon>Metazoa</taxon>
        <taxon>Chordata</taxon>
        <taxon>Craniata</taxon>
        <taxon>Vertebrata</taxon>
        <taxon>Euteleostomi</taxon>
        <taxon>Actinopterygii</taxon>
        <taxon>Neopterygii</taxon>
        <taxon>Teleostei</taxon>
        <taxon>Neoteleostei</taxon>
        <taxon>Acanthomorphata</taxon>
        <taxon>Ovalentaria</taxon>
        <taxon>Atherinomorphae</taxon>
        <taxon>Cyprinodontiformes</taxon>
        <taxon>Nothobranchiidae</taxon>
        <taxon>Nothobranchius</taxon>
    </lineage>
</organism>
<proteinExistence type="predicted"/>
<reference evidence="1" key="2">
    <citation type="submission" date="2016-06" db="EMBL/GenBank/DDBJ databases">
        <title>The genome of a short-lived fish provides insights into sex chromosome evolution and the genetic control of aging.</title>
        <authorList>
            <person name="Reichwald K."/>
            <person name="Felder M."/>
            <person name="Petzold A."/>
            <person name="Koch P."/>
            <person name="Groth M."/>
            <person name="Platzer M."/>
        </authorList>
    </citation>
    <scope>NUCLEOTIDE SEQUENCE</scope>
    <source>
        <tissue evidence="1">Brain</tissue>
    </source>
</reference>
<protein>
    <submittedName>
        <fullName evidence="1">Uncharacterized protein</fullName>
    </submittedName>
</protein>
<feature type="non-terminal residue" evidence="1">
    <location>
        <position position="1"/>
    </location>
</feature>
<gene>
    <name evidence="1" type="primary">RCOM_0885110</name>
</gene>
<dbReference type="EMBL" id="HAEJ01001003">
    <property type="protein sequence ID" value="SBS41460.1"/>
    <property type="molecule type" value="Transcribed_RNA"/>
</dbReference>
<evidence type="ECO:0000313" key="1">
    <source>
        <dbReference type="EMBL" id="SBS41460.1"/>
    </source>
</evidence>
<reference evidence="1" key="1">
    <citation type="submission" date="2016-05" db="EMBL/GenBank/DDBJ databases">
        <authorList>
            <person name="Lavstsen T."/>
            <person name="Jespersen J.S."/>
        </authorList>
    </citation>
    <scope>NUCLEOTIDE SEQUENCE</scope>
    <source>
        <tissue evidence="1">Brain</tissue>
    </source>
</reference>
<name>A0A1A8U074_NOTFU</name>
<accession>A0A1A8U074</accession>